<dbReference type="InterPro" id="IPR051045">
    <property type="entry name" value="TonB-dependent_transducer"/>
</dbReference>
<protein>
    <submittedName>
        <fullName evidence="1">TonB family protein</fullName>
    </submittedName>
</protein>
<dbReference type="PROSITE" id="PS52015">
    <property type="entry name" value="TONB_CTD"/>
    <property type="match status" value="1"/>
</dbReference>
<dbReference type="SUPFAM" id="SSF74653">
    <property type="entry name" value="TolA/TonB C-terminal domain"/>
    <property type="match status" value="1"/>
</dbReference>
<name>A0ABV2BQV5_9GAMM</name>
<evidence type="ECO:0000313" key="1">
    <source>
        <dbReference type="EMBL" id="MET1254314.1"/>
    </source>
</evidence>
<dbReference type="InterPro" id="IPR016087">
    <property type="entry name" value="Chalcone_isomerase"/>
</dbReference>
<dbReference type="InterPro" id="IPR006260">
    <property type="entry name" value="TonB/TolA_C"/>
</dbReference>
<dbReference type="Pfam" id="PF03544">
    <property type="entry name" value="TonB_C"/>
    <property type="match status" value="1"/>
</dbReference>
<organism evidence="1 2">
    <name type="scientific">Aliikangiella maris</name>
    <dbReference type="NCBI Taxonomy" id="3162458"/>
    <lineage>
        <taxon>Bacteria</taxon>
        <taxon>Pseudomonadati</taxon>
        <taxon>Pseudomonadota</taxon>
        <taxon>Gammaproteobacteria</taxon>
        <taxon>Oceanospirillales</taxon>
        <taxon>Pleioneaceae</taxon>
        <taxon>Aliikangiella</taxon>
    </lineage>
</organism>
<dbReference type="Gene3D" id="3.30.1150.10">
    <property type="match status" value="1"/>
</dbReference>
<dbReference type="PANTHER" id="PTHR33446">
    <property type="entry name" value="PROTEIN TONB-RELATED"/>
    <property type="match status" value="1"/>
</dbReference>
<dbReference type="Proteomes" id="UP001548189">
    <property type="component" value="Unassembled WGS sequence"/>
</dbReference>
<evidence type="ECO:0000313" key="2">
    <source>
        <dbReference type="Proteomes" id="UP001548189"/>
    </source>
</evidence>
<proteinExistence type="predicted"/>
<gene>
    <name evidence="1" type="ORF">ABVT43_04145</name>
</gene>
<dbReference type="EMBL" id="JBEVCJ010000003">
    <property type="protein sequence ID" value="MET1254314.1"/>
    <property type="molecule type" value="Genomic_DNA"/>
</dbReference>
<dbReference type="NCBIfam" id="TIGR01352">
    <property type="entry name" value="tonB_Cterm"/>
    <property type="match status" value="1"/>
</dbReference>
<sequence length="467" mass="52297">MSFRLFSLKKVKHQFAYISYTACLFFIFAGPLKANISATLSNNETVNLIGIGMYQELRNDIYVGALFGPSSITEVEQLLDESVAKRMSIRFLTSYSNRKLARHWKERMAMNNPRSSWQPLTQQIVGFSKIFKRPVELNDELNIDYIPGVGTQVYLNSTLFMTIDNHDFAELLLNVWLGNIPPTKAFKNSIRGLDDASIKGSYIARYEGLSPAKGRFDSDLNDSTQVAIAEDNPAENTTNPATKVAQNTATKPQEDKQSANKPETKPNAKKVAKVDEKKTGNNQSQNSTSKAATDNKKVAANKPDSTTLTKPDTTPEIKTEIKPDIPADIKLDPNLVKVADKAETKPAEKKPETKKIAKKIEPVIDENFFDADLVTGSYTRDLINEIKKHQEYPRKALIDRKQGDVTAQVTIDKDGEILDIELIERSGSRVLDRAVSRIIRKAGPFQKVPVELKLEQFVFDVPISFKL</sequence>
<keyword evidence="2" id="KW-1185">Reference proteome</keyword>
<accession>A0ABV2BQV5</accession>
<reference evidence="1 2" key="1">
    <citation type="submission" date="2024-06" db="EMBL/GenBank/DDBJ databases">
        <authorList>
            <person name="Li F."/>
        </authorList>
    </citation>
    <scope>NUCLEOTIDE SEQUENCE [LARGE SCALE GENOMIC DNA]</scope>
    <source>
        <strain evidence="1 2">GXAS 311</strain>
    </source>
</reference>
<dbReference type="PANTHER" id="PTHR33446:SF2">
    <property type="entry name" value="PROTEIN TONB"/>
    <property type="match status" value="1"/>
</dbReference>
<comment type="caution">
    <text evidence="1">The sequence shown here is derived from an EMBL/GenBank/DDBJ whole genome shotgun (WGS) entry which is preliminary data.</text>
</comment>
<dbReference type="InterPro" id="IPR037682">
    <property type="entry name" value="TonB_C"/>
</dbReference>
<dbReference type="Pfam" id="PF16036">
    <property type="entry name" value="Chalcone_3"/>
    <property type="match status" value="1"/>
</dbReference>